<feature type="chain" id="PRO_5035223321" description="NlpC/P60 domain-containing protein" evidence="6">
    <location>
        <begin position="35"/>
        <end position="325"/>
    </location>
</feature>
<proteinExistence type="inferred from homology"/>
<dbReference type="SUPFAM" id="SSF54001">
    <property type="entry name" value="Cysteine proteinases"/>
    <property type="match status" value="1"/>
</dbReference>
<dbReference type="GO" id="GO:0008234">
    <property type="term" value="F:cysteine-type peptidase activity"/>
    <property type="evidence" value="ECO:0007669"/>
    <property type="project" value="UniProtKB-KW"/>
</dbReference>
<evidence type="ECO:0000256" key="6">
    <source>
        <dbReference type="SAM" id="SignalP"/>
    </source>
</evidence>
<evidence type="ECO:0000313" key="9">
    <source>
        <dbReference type="Proteomes" id="UP000612585"/>
    </source>
</evidence>
<reference evidence="8" key="1">
    <citation type="submission" date="2021-01" db="EMBL/GenBank/DDBJ databases">
        <title>Whole genome shotgun sequence of Virgisporangium aurantiacum NBRC 16421.</title>
        <authorList>
            <person name="Komaki H."/>
            <person name="Tamura T."/>
        </authorList>
    </citation>
    <scope>NUCLEOTIDE SEQUENCE</scope>
    <source>
        <strain evidence="8">NBRC 16421</strain>
    </source>
</reference>
<dbReference type="PANTHER" id="PTHR47359">
    <property type="entry name" value="PEPTIDOGLYCAN DL-ENDOPEPTIDASE CWLO"/>
    <property type="match status" value="1"/>
</dbReference>
<evidence type="ECO:0000256" key="5">
    <source>
        <dbReference type="SAM" id="MobiDB-lite"/>
    </source>
</evidence>
<dbReference type="PROSITE" id="PS51935">
    <property type="entry name" value="NLPC_P60"/>
    <property type="match status" value="1"/>
</dbReference>
<evidence type="ECO:0000313" key="8">
    <source>
        <dbReference type="EMBL" id="GIJ53398.1"/>
    </source>
</evidence>
<feature type="signal peptide" evidence="6">
    <location>
        <begin position="1"/>
        <end position="34"/>
    </location>
</feature>
<comment type="caution">
    <text evidence="8">The sequence shown here is derived from an EMBL/GenBank/DDBJ whole genome shotgun (WGS) entry which is preliminary data.</text>
</comment>
<protein>
    <recommendedName>
        <fullName evidence="7">NlpC/P60 domain-containing protein</fullName>
    </recommendedName>
</protein>
<dbReference type="Proteomes" id="UP000612585">
    <property type="component" value="Unassembled WGS sequence"/>
</dbReference>
<dbReference type="Pfam" id="PF00877">
    <property type="entry name" value="NLPC_P60"/>
    <property type="match status" value="1"/>
</dbReference>
<keyword evidence="3" id="KW-0378">Hydrolase</keyword>
<dbReference type="EMBL" id="BOPG01000006">
    <property type="protein sequence ID" value="GIJ53398.1"/>
    <property type="molecule type" value="Genomic_DNA"/>
</dbReference>
<gene>
    <name evidence="8" type="ORF">Vau01_009140</name>
</gene>
<dbReference type="InterPro" id="IPR000064">
    <property type="entry name" value="NLP_P60_dom"/>
</dbReference>
<dbReference type="AlphaFoldDB" id="A0A8J4DXI8"/>
<feature type="region of interest" description="Disordered" evidence="5">
    <location>
        <begin position="188"/>
        <end position="213"/>
    </location>
</feature>
<keyword evidence="9" id="KW-1185">Reference proteome</keyword>
<dbReference type="InterPro" id="IPR051794">
    <property type="entry name" value="PG_Endopeptidase_C40"/>
</dbReference>
<dbReference type="Gene3D" id="6.10.250.3150">
    <property type="match status" value="1"/>
</dbReference>
<feature type="compositionally biased region" description="Low complexity" evidence="5">
    <location>
        <begin position="192"/>
        <end position="204"/>
    </location>
</feature>
<dbReference type="PANTHER" id="PTHR47359:SF3">
    <property type="entry name" value="NLP_P60 DOMAIN-CONTAINING PROTEIN-RELATED"/>
    <property type="match status" value="1"/>
</dbReference>
<dbReference type="InterPro" id="IPR038765">
    <property type="entry name" value="Papain-like_cys_pep_sf"/>
</dbReference>
<evidence type="ECO:0000256" key="2">
    <source>
        <dbReference type="ARBA" id="ARBA00022670"/>
    </source>
</evidence>
<comment type="similarity">
    <text evidence="1">Belongs to the peptidase C40 family.</text>
</comment>
<keyword evidence="4" id="KW-0788">Thiol protease</keyword>
<organism evidence="8 9">
    <name type="scientific">Virgisporangium aurantiacum</name>
    <dbReference type="NCBI Taxonomy" id="175570"/>
    <lineage>
        <taxon>Bacteria</taxon>
        <taxon>Bacillati</taxon>
        <taxon>Actinomycetota</taxon>
        <taxon>Actinomycetes</taxon>
        <taxon>Micromonosporales</taxon>
        <taxon>Micromonosporaceae</taxon>
        <taxon>Virgisporangium</taxon>
    </lineage>
</organism>
<name>A0A8J4DXI8_9ACTN</name>
<dbReference type="Gene3D" id="3.90.1720.10">
    <property type="entry name" value="endopeptidase domain like (from Nostoc punctiforme)"/>
    <property type="match status" value="1"/>
</dbReference>
<sequence length="325" mass="34508">MKGTVLLSVQRLLRVLACVAVAVGIMLPATVANAEPTTEQQLDKAYDDLEHVIEDFNRIGEEVKAAQAAAGEIEQKLGGLQARVDVAQGDVGKFAVSAYKSGGSLSTAAYLLGARNSTSLARQAEAMERVSRSRQRDIAGFAEAKSQLVAEQKRLADLITAATQQQKLLGDKKAAIEAEIKRLEALEKSVRSTGSSQTSTGTSSNYQPPPPNSGKGAIAVAFARAQVGKMYLYGAAGPDRYDCSGLTQAAWSRAGVGLPHNASQQYQRTRHISRGDLQPGDLVYYNGFGHVGLYIGNNQIVHASRAGQPVAIRAIQSPIAYSRPG</sequence>
<evidence type="ECO:0000256" key="4">
    <source>
        <dbReference type="ARBA" id="ARBA00022807"/>
    </source>
</evidence>
<keyword evidence="6" id="KW-0732">Signal</keyword>
<evidence type="ECO:0000259" key="7">
    <source>
        <dbReference type="PROSITE" id="PS51935"/>
    </source>
</evidence>
<feature type="domain" description="NlpC/P60" evidence="7">
    <location>
        <begin position="213"/>
        <end position="325"/>
    </location>
</feature>
<evidence type="ECO:0000256" key="3">
    <source>
        <dbReference type="ARBA" id="ARBA00022801"/>
    </source>
</evidence>
<accession>A0A8J4DXI8</accession>
<dbReference type="GO" id="GO:0006508">
    <property type="term" value="P:proteolysis"/>
    <property type="evidence" value="ECO:0007669"/>
    <property type="project" value="UniProtKB-KW"/>
</dbReference>
<keyword evidence="2" id="KW-0645">Protease</keyword>
<evidence type="ECO:0000256" key="1">
    <source>
        <dbReference type="ARBA" id="ARBA00007074"/>
    </source>
</evidence>